<name>A0A9Q8WAA0_9PEZI</name>
<feature type="region of interest" description="Disordered" evidence="1">
    <location>
        <begin position="93"/>
        <end position="118"/>
    </location>
</feature>
<dbReference type="EMBL" id="CP019472">
    <property type="protein sequence ID" value="UQC75831.1"/>
    <property type="molecule type" value="Genomic_DNA"/>
</dbReference>
<dbReference type="Proteomes" id="UP000830671">
    <property type="component" value="Chromosome 10"/>
</dbReference>
<protein>
    <submittedName>
        <fullName evidence="2">Uncharacterized protein</fullName>
    </submittedName>
</protein>
<dbReference type="RefSeq" id="XP_049137476.1">
    <property type="nucleotide sequence ID" value="XM_049296252.1"/>
</dbReference>
<sequence>MTGRRGTTVVVPHRSSHAACKVPHTPLHTLEFVPGHINCLRAVQPSSARLGSSAIPAASSQLPSLLPPSAPRSTWTKPIRYLGLRTRHPITTRPVHAGPSHLVPSLPDGRPEPSPHSSWTPPSTLALLVLLVFLLPPPSVLINPPVSRPSSLVVCFHQSINLPSFAASSIHIPSCVPFHSFTPPSLFSLFPSLPFYSSRSLSSCRPHLSPDLVSSTVEFRHPLASVKNSSGDVEPPLRFSTCASSRHRRRGSAPTTCQFPHAFDNGNCHNLSRRDGSIDVLAQFNPTISRRVTHFTHPKSQTPSRSLTIPCQVHSFYNTLTKPPSTKHQYWYHYNR</sequence>
<reference evidence="2" key="1">
    <citation type="journal article" date="2021" name="Mol. Plant Microbe Interact.">
        <title>Complete Genome Sequence of the Plant-Pathogenic Fungus Colletotrichum lupini.</title>
        <authorList>
            <person name="Baroncelli R."/>
            <person name="Pensec F."/>
            <person name="Da Lio D."/>
            <person name="Boufleur T."/>
            <person name="Vicente I."/>
            <person name="Sarrocco S."/>
            <person name="Picot A."/>
            <person name="Baraldi E."/>
            <person name="Sukno S."/>
            <person name="Thon M."/>
            <person name="Le Floch G."/>
        </authorList>
    </citation>
    <scope>NUCLEOTIDE SEQUENCE</scope>
    <source>
        <strain evidence="2">IMI 504893</strain>
    </source>
</reference>
<dbReference type="KEGG" id="clup:CLUP02_17340"/>
<dbReference type="AlphaFoldDB" id="A0A9Q8WAA0"/>
<evidence type="ECO:0000256" key="1">
    <source>
        <dbReference type="SAM" id="MobiDB-lite"/>
    </source>
</evidence>
<organism evidence="2 3">
    <name type="scientific">Colletotrichum lupini</name>
    <dbReference type="NCBI Taxonomy" id="145971"/>
    <lineage>
        <taxon>Eukaryota</taxon>
        <taxon>Fungi</taxon>
        <taxon>Dikarya</taxon>
        <taxon>Ascomycota</taxon>
        <taxon>Pezizomycotina</taxon>
        <taxon>Sordariomycetes</taxon>
        <taxon>Hypocreomycetidae</taxon>
        <taxon>Glomerellales</taxon>
        <taxon>Glomerellaceae</taxon>
        <taxon>Colletotrichum</taxon>
        <taxon>Colletotrichum acutatum species complex</taxon>
    </lineage>
</organism>
<keyword evidence="3" id="KW-1185">Reference proteome</keyword>
<evidence type="ECO:0000313" key="3">
    <source>
        <dbReference type="Proteomes" id="UP000830671"/>
    </source>
</evidence>
<proteinExistence type="predicted"/>
<evidence type="ECO:0000313" key="2">
    <source>
        <dbReference type="EMBL" id="UQC75831.1"/>
    </source>
</evidence>
<gene>
    <name evidence="2" type="ORF">CLUP02_17340</name>
</gene>
<dbReference type="GeneID" id="73351262"/>
<accession>A0A9Q8WAA0</accession>